<accession>A0A7J4GS87</accession>
<organism evidence="1 2">
    <name type="scientific">Marine Group III euryarchaeote</name>
    <dbReference type="NCBI Taxonomy" id="2173149"/>
    <lineage>
        <taxon>Archaea</taxon>
        <taxon>Methanobacteriati</taxon>
        <taxon>Thermoplasmatota</taxon>
        <taxon>Thermoplasmata</taxon>
        <taxon>Candidatus Thermoprofundales</taxon>
    </lineage>
</organism>
<dbReference type="EMBL" id="DUCX01000064">
    <property type="protein sequence ID" value="HIF37497.1"/>
    <property type="molecule type" value="Genomic_DNA"/>
</dbReference>
<sequence>MPQMNIIQSVNSALDIILEKDSEVCIFGQDVGYF</sequence>
<comment type="caution">
    <text evidence="1">The sequence shown here is derived from an EMBL/GenBank/DDBJ whole genome shotgun (WGS) entry which is preliminary data.</text>
</comment>
<protein>
    <submittedName>
        <fullName evidence="1">Alpha-ketoacid dehydrogenase subunit beta</fullName>
    </submittedName>
</protein>
<evidence type="ECO:0000313" key="2">
    <source>
        <dbReference type="Proteomes" id="UP000585802"/>
    </source>
</evidence>
<proteinExistence type="predicted"/>
<name>A0A7J4GS87_9ARCH</name>
<evidence type="ECO:0000313" key="1">
    <source>
        <dbReference type="EMBL" id="HIF37497.1"/>
    </source>
</evidence>
<gene>
    <name evidence="1" type="ORF">EYQ70_03745</name>
</gene>
<feature type="non-terminal residue" evidence="1">
    <location>
        <position position="34"/>
    </location>
</feature>
<reference evidence="2" key="1">
    <citation type="journal article" date="2019" name="bioRxiv">
        <title>Genome diversification in globally distributed novel marine Proteobacteria is linked to environmental adaptation.</title>
        <authorList>
            <person name="Zhou Z."/>
            <person name="Tran P.Q."/>
            <person name="Kieft K."/>
            <person name="Anantharaman K."/>
        </authorList>
    </citation>
    <scope>NUCLEOTIDE SEQUENCE [LARGE SCALE GENOMIC DNA]</scope>
</reference>
<dbReference type="Proteomes" id="UP000585802">
    <property type="component" value="Unassembled WGS sequence"/>
</dbReference>
<dbReference type="Gene3D" id="3.40.50.970">
    <property type="match status" value="1"/>
</dbReference>
<dbReference type="AlphaFoldDB" id="A0A7J4GS87"/>